<comment type="function">
    <text evidence="1">Part of the ABC transporter FtsEX involved in cellular division. Important for assembly or stability of the septal ring.</text>
</comment>
<dbReference type="PANTHER" id="PTHR24220:SF470">
    <property type="entry name" value="CELL DIVISION ATP-BINDING PROTEIN FTSE"/>
    <property type="match status" value="1"/>
</dbReference>
<dbReference type="GO" id="GO:0051301">
    <property type="term" value="P:cell division"/>
    <property type="evidence" value="ECO:0007669"/>
    <property type="project" value="UniProtKB-KW"/>
</dbReference>
<evidence type="ECO:0000256" key="8">
    <source>
        <dbReference type="ARBA" id="ARBA00023136"/>
    </source>
</evidence>
<comment type="similarity">
    <text evidence="2 10">Belongs to the ABC transporter superfamily.</text>
</comment>
<accession>A0ABM9HE01</accession>
<dbReference type="InterPro" id="IPR027417">
    <property type="entry name" value="P-loop_NTPase"/>
</dbReference>
<organism evidence="12 13">
    <name type="scientific">Nitrospina watsonii</name>
    <dbReference type="NCBI Taxonomy" id="1323948"/>
    <lineage>
        <taxon>Bacteria</taxon>
        <taxon>Pseudomonadati</taxon>
        <taxon>Nitrospinota/Tectimicrobiota group</taxon>
        <taxon>Nitrospinota</taxon>
        <taxon>Nitrospinia</taxon>
        <taxon>Nitrospinales</taxon>
        <taxon>Nitrospinaceae</taxon>
        <taxon>Nitrospina</taxon>
    </lineage>
</organism>
<dbReference type="SMART" id="SM00382">
    <property type="entry name" value="AAA"/>
    <property type="match status" value="1"/>
</dbReference>
<gene>
    <name evidence="10 12" type="primary">ftsE</name>
    <name evidence="12" type="ORF">NSPWAT_1530</name>
</gene>
<evidence type="ECO:0000256" key="5">
    <source>
        <dbReference type="ARBA" id="ARBA00022618"/>
    </source>
</evidence>
<evidence type="ECO:0000256" key="7">
    <source>
        <dbReference type="ARBA" id="ARBA00022840"/>
    </source>
</evidence>
<dbReference type="PANTHER" id="PTHR24220">
    <property type="entry name" value="IMPORT ATP-BINDING PROTEIN"/>
    <property type="match status" value="1"/>
</dbReference>
<dbReference type="InterPro" id="IPR003439">
    <property type="entry name" value="ABC_transporter-like_ATP-bd"/>
</dbReference>
<dbReference type="InterPro" id="IPR003593">
    <property type="entry name" value="AAA+_ATPase"/>
</dbReference>
<evidence type="ECO:0000256" key="1">
    <source>
        <dbReference type="ARBA" id="ARBA00002579"/>
    </source>
</evidence>
<dbReference type="InterPro" id="IPR017871">
    <property type="entry name" value="ABC_transporter-like_CS"/>
</dbReference>
<evidence type="ECO:0000256" key="3">
    <source>
        <dbReference type="ARBA" id="ARBA00020019"/>
    </source>
</evidence>
<keyword evidence="6 10" id="KW-0547">Nucleotide-binding</keyword>
<dbReference type="PROSITE" id="PS00211">
    <property type="entry name" value="ABC_TRANSPORTER_1"/>
    <property type="match status" value="1"/>
</dbReference>
<keyword evidence="5 10" id="KW-0132">Cell division</keyword>
<dbReference type="EMBL" id="OX336137">
    <property type="protein sequence ID" value="CAI2718389.1"/>
    <property type="molecule type" value="Genomic_DNA"/>
</dbReference>
<dbReference type="Proteomes" id="UP001157733">
    <property type="component" value="Chromosome"/>
</dbReference>
<name>A0ABM9HE01_9BACT</name>
<dbReference type="PROSITE" id="PS50893">
    <property type="entry name" value="ABC_TRANSPORTER_2"/>
    <property type="match status" value="1"/>
</dbReference>
<dbReference type="Pfam" id="PF00005">
    <property type="entry name" value="ABC_tran"/>
    <property type="match status" value="1"/>
</dbReference>
<sequence>MIQLYNVYKTYEGNTPALFDISMVIKKGAFVFLSGPSGAGKSTLLKILFRWERHDQGQVLVNGMNIGKFKESMLYLLRRNIGVVFQDYKLLAGKTIFENVAFALEITSNTPRRAIRSRAWEALKNVGLSHRKDAYPLQLSGGEQQRVAIARALVNEPKILLADEPTGNLDPDISREILKLFEQANRAGTTVVFATHNQDMLDSGNHSVITLNRGRIADARVLT</sequence>
<protein>
    <recommendedName>
        <fullName evidence="3 10">Cell division ATP-binding protein FtsE</fullName>
    </recommendedName>
</protein>
<keyword evidence="9 10" id="KW-0131">Cell cycle</keyword>
<dbReference type="RefSeq" id="WP_282011288.1">
    <property type="nucleotide sequence ID" value="NZ_OX336137.1"/>
</dbReference>
<proteinExistence type="inferred from homology"/>
<keyword evidence="13" id="KW-1185">Reference proteome</keyword>
<keyword evidence="4 10" id="KW-1003">Cell membrane</keyword>
<dbReference type="NCBIfam" id="TIGR02673">
    <property type="entry name" value="FtsE"/>
    <property type="match status" value="1"/>
</dbReference>
<dbReference type="Gene3D" id="3.40.50.300">
    <property type="entry name" value="P-loop containing nucleotide triphosphate hydrolases"/>
    <property type="match status" value="1"/>
</dbReference>
<keyword evidence="7 10" id="KW-0067">ATP-binding</keyword>
<dbReference type="InterPro" id="IPR005286">
    <property type="entry name" value="Cell_div_FtsE"/>
</dbReference>
<reference evidence="12 13" key="1">
    <citation type="submission" date="2022-09" db="EMBL/GenBank/DDBJ databases">
        <authorList>
            <person name="Kop L."/>
        </authorList>
    </citation>
    <scope>NUCLEOTIDE SEQUENCE [LARGE SCALE GENOMIC DNA]</scope>
    <source>
        <strain evidence="12 13">347</strain>
    </source>
</reference>
<evidence type="ECO:0000256" key="4">
    <source>
        <dbReference type="ARBA" id="ARBA00022475"/>
    </source>
</evidence>
<comment type="subcellular location">
    <subcellularLocation>
        <location evidence="10">Cell membrane</location>
        <topology evidence="10">Peripheral membrane protein</topology>
        <orientation evidence="10">Cytoplasmic side</orientation>
    </subcellularLocation>
</comment>
<evidence type="ECO:0000256" key="9">
    <source>
        <dbReference type="ARBA" id="ARBA00023306"/>
    </source>
</evidence>
<feature type="domain" description="ABC transporter" evidence="11">
    <location>
        <begin position="2"/>
        <end position="223"/>
    </location>
</feature>
<dbReference type="SUPFAM" id="SSF52540">
    <property type="entry name" value="P-loop containing nucleoside triphosphate hydrolases"/>
    <property type="match status" value="1"/>
</dbReference>
<evidence type="ECO:0000256" key="2">
    <source>
        <dbReference type="ARBA" id="ARBA00005417"/>
    </source>
</evidence>
<evidence type="ECO:0000259" key="11">
    <source>
        <dbReference type="PROSITE" id="PS50893"/>
    </source>
</evidence>
<dbReference type="InterPro" id="IPR015854">
    <property type="entry name" value="ABC_transpr_LolD-like"/>
</dbReference>
<keyword evidence="8 10" id="KW-0472">Membrane</keyword>
<evidence type="ECO:0000313" key="12">
    <source>
        <dbReference type="EMBL" id="CAI2718389.1"/>
    </source>
</evidence>
<evidence type="ECO:0000256" key="10">
    <source>
        <dbReference type="RuleBase" id="RU365094"/>
    </source>
</evidence>
<evidence type="ECO:0000313" key="13">
    <source>
        <dbReference type="Proteomes" id="UP001157733"/>
    </source>
</evidence>
<comment type="subunit">
    <text evidence="10">Homodimer. Forms a membrane-associated complex with FtsX.</text>
</comment>
<evidence type="ECO:0000256" key="6">
    <source>
        <dbReference type="ARBA" id="ARBA00022741"/>
    </source>
</evidence>